<evidence type="ECO:0000259" key="1">
    <source>
        <dbReference type="PROSITE" id="PS51729"/>
    </source>
</evidence>
<sequence>MTAICLMLPALLRHSEDMAEVRNIPEARHYEITVDGEHAGLAAYTDSGDQRIFYHTEIDDKFGGQGLAGELVSAALTDARAAGKRLVAVCPYVAKYVQKHHDFDDALDPVTPEAVAAAQAAN</sequence>
<dbReference type="InterPro" id="IPR031165">
    <property type="entry name" value="GNAT_YJDJ"/>
</dbReference>
<dbReference type="AlphaFoldDB" id="A0A0U1DER3"/>
<reference evidence="2 3" key="1">
    <citation type="submission" date="2015-03" db="EMBL/GenBank/DDBJ databases">
        <authorList>
            <person name="Murphy D."/>
        </authorList>
    </citation>
    <scope>NUCLEOTIDE SEQUENCE [LARGE SCALE GENOMIC DNA]</scope>
    <source>
        <strain evidence="2 3">D16</strain>
    </source>
</reference>
<proteinExistence type="predicted"/>
<dbReference type="GO" id="GO:0016740">
    <property type="term" value="F:transferase activity"/>
    <property type="evidence" value="ECO:0007669"/>
    <property type="project" value="UniProtKB-KW"/>
</dbReference>
<dbReference type="PANTHER" id="PTHR31435:SF10">
    <property type="entry name" value="BSR4717 PROTEIN"/>
    <property type="match status" value="1"/>
</dbReference>
<evidence type="ECO:0000313" key="2">
    <source>
        <dbReference type="EMBL" id="CQD14709.1"/>
    </source>
</evidence>
<evidence type="ECO:0000313" key="3">
    <source>
        <dbReference type="Proteomes" id="UP000182227"/>
    </source>
</evidence>
<keyword evidence="2" id="KW-0808">Transferase</keyword>
<dbReference type="SUPFAM" id="SSF55729">
    <property type="entry name" value="Acyl-CoA N-acyltransferases (Nat)"/>
    <property type="match status" value="1"/>
</dbReference>
<dbReference type="Pfam" id="PF14542">
    <property type="entry name" value="Acetyltransf_CG"/>
    <property type="match status" value="1"/>
</dbReference>
<dbReference type="EMBL" id="CTEF01000002">
    <property type="protein sequence ID" value="CQD14709.1"/>
    <property type="molecule type" value="Genomic_DNA"/>
</dbReference>
<dbReference type="PANTHER" id="PTHR31435">
    <property type="entry name" value="PROTEIN NATD1"/>
    <property type="match status" value="1"/>
</dbReference>
<dbReference type="Proteomes" id="UP000182227">
    <property type="component" value="Unassembled WGS sequence"/>
</dbReference>
<dbReference type="Gene3D" id="3.40.630.30">
    <property type="match status" value="1"/>
</dbReference>
<dbReference type="InterPro" id="IPR016181">
    <property type="entry name" value="Acyl_CoA_acyltransferase"/>
</dbReference>
<feature type="domain" description="N-acetyltransferase" evidence="1">
    <location>
        <begin position="22"/>
        <end position="108"/>
    </location>
</feature>
<organism evidence="2 3">
    <name type="scientific">Mycolicibacterium conceptionense</name>
    <dbReference type="NCBI Taxonomy" id="451644"/>
    <lineage>
        <taxon>Bacteria</taxon>
        <taxon>Bacillati</taxon>
        <taxon>Actinomycetota</taxon>
        <taxon>Actinomycetes</taxon>
        <taxon>Mycobacteriales</taxon>
        <taxon>Mycobacteriaceae</taxon>
        <taxon>Mycolicibacterium</taxon>
    </lineage>
</organism>
<dbReference type="InterPro" id="IPR045057">
    <property type="entry name" value="Gcn5-rel_NAT"/>
</dbReference>
<protein>
    <submittedName>
        <fullName evidence="2">Acetyltransferase</fullName>
    </submittedName>
</protein>
<gene>
    <name evidence="2" type="ORF">BN970_03038</name>
</gene>
<accession>A0A0U1DER3</accession>
<dbReference type="PROSITE" id="PS51729">
    <property type="entry name" value="GNAT_YJDJ"/>
    <property type="match status" value="1"/>
</dbReference>
<name>A0A0U1DER3_9MYCO</name>